<dbReference type="AlphaFoldDB" id="A0A0H4TAP2"/>
<evidence type="ECO:0000256" key="1">
    <source>
        <dbReference type="ARBA" id="ARBA00010254"/>
    </source>
</evidence>
<keyword evidence="5 6" id="KW-0687">Ribonucleoprotein</keyword>
<organism evidence="8">
    <name type="scientific">uncultured Acidobacteria bacterium Rifle_16ft_4_minimus_38982</name>
    <dbReference type="NCBI Taxonomy" id="1665089"/>
    <lineage>
        <taxon>Bacteria</taxon>
        <taxon>Pseudomonadati</taxon>
        <taxon>Acidobacteriota</taxon>
        <taxon>environmental samples</taxon>
    </lineage>
</organism>
<dbReference type="InterPro" id="IPR000266">
    <property type="entry name" value="Ribosomal_uS17"/>
</dbReference>
<sequence>MTEAIGRRSGPGRRQERVGLVVGAKMQKTVVVAVERLVQHDFYRKTVRRTSRFTAHDELGSRAGDRVRIEETRPLSRRKRWRVTEILERAGAAVEAVELAGS</sequence>
<comment type="function">
    <text evidence="6">One of the primary rRNA binding proteins, it binds specifically to the 5'-end of 16S ribosomal RNA.</text>
</comment>
<keyword evidence="4 6" id="KW-0689">Ribosomal protein</keyword>
<evidence type="ECO:0000256" key="5">
    <source>
        <dbReference type="ARBA" id="ARBA00023274"/>
    </source>
</evidence>
<dbReference type="NCBIfam" id="TIGR03635">
    <property type="entry name" value="uS17_bact"/>
    <property type="match status" value="1"/>
</dbReference>
<dbReference type="Pfam" id="PF00366">
    <property type="entry name" value="Ribosomal_S17"/>
    <property type="match status" value="1"/>
</dbReference>
<evidence type="ECO:0000256" key="7">
    <source>
        <dbReference type="RuleBase" id="RU003872"/>
    </source>
</evidence>
<dbReference type="InterPro" id="IPR019984">
    <property type="entry name" value="Ribosomal_uS17_bact/chlr"/>
</dbReference>
<dbReference type="NCBIfam" id="NF004123">
    <property type="entry name" value="PRK05610.1"/>
    <property type="match status" value="1"/>
</dbReference>
<comment type="subunit">
    <text evidence="6">Part of the 30S ribosomal subunit.</text>
</comment>
<evidence type="ECO:0000256" key="2">
    <source>
        <dbReference type="ARBA" id="ARBA00022730"/>
    </source>
</evidence>
<dbReference type="PANTHER" id="PTHR10744">
    <property type="entry name" value="40S RIBOSOMAL PROTEIN S11 FAMILY MEMBER"/>
    <property type="match status" value="1"/>
</dbReference>
<dbReference type="InterPro" id="IPR012340">
    <property type="entry name" value="NA-bd_OB-fold"/>
</dbReference>
<proteinExistence type="inferred from homology"/>
<dbReference type="GO" id="GO:0006412">
    <property type="term" value="P:translation"/>
    <property type="evidence" value="ECO:0007669"/>
    <property type="project" value="UniProtKB-UniRule"/>
</dbReference>
<dbReference type="PROSITE" id="PS00056">
    <property type="entry name" value="RIBOSOMAL_S17"/>
    <property type="match status" value="1"/>
</dbReference>
<evidence type="ECO:0000256" key="3">
    <source>
        <dbReference type="ARBA" id="ARBA00022884"/>
    </source>
</evidence>
<dbReference type="PANTHER" id="PTHR10744:SF1">
    <property type="entry name" value="SMALL RIBOSOMAL SUBUNIT PROTEIN US17M"/>
    <property type="match status" value="1"/>
</dbReference>
<dbReference type="PRINTS" id="PR00973">
    <property type="entry name" value="RIBOSOMALS17"/>
</dbReference>
<evidence type="ECO:0000256" key="6">
    <source>
        <dbReference type="HAMAP-Rule" id="MF_01345"/>
    </source>
</evidence>
<reference evidence="8" key="1">
    <citation type="journal article" date="2015" name="ISME J.">
        <title>Aquifer environment selects for microbial species cohorts in sediment and groundwater.</title>
        <authorList>
            <person name="Hug L.A."/>
            <person name="Thomas B.C."/>
            <person name="Brown C.T."/>
            <person name="Frischkorn K.R."/>
            <person name="Williams K.H."/>
            <person name="Tringe S.G."/>
            <person name="Banfield J.F."/>
        </authorList>
    </citation>
    <scope>NUCLEOTIDE SEQUENCE</scope>
</reference>
<evidence type="ECO:0000256" key="4">
    <source>
        <dbReference type="ARBA" id="ARBA00022980"/>
    </source>
</evidence>
<protein>
    <recommendedName>
        <fullName evidence="6">Small ribosomal subunit protein uS17</fullName>
    </recommendedName>
</protein>
<comment type="similarity">
    <text evidence="1 6 7">Belongs to the universal ribosomal protein uS17 family.</text>
</comment>
<evidence type="ECO:0000313" key="8">
    <source>
        <dbReference type="EMBL" id="AKQ03880.1"/>
    </source>
</evidence>
<dbReference type="InterPro" id="IPR019979">
    <property type="entry name" value="Ribosomal_uS17_CS"/>
</dbReference>
<keyword evidence="2 6" id="KW-0699">rRNA-binding</keyword>
<dbReference type="GO" id="GO:0019843">
    <property type="term" value="F:rRNA binding"/>
    <property type="evidence" value="ECO:0007669"/>
    <property type="project" value="UniProtKB-UniRule"/>
</dbReference>
<dbReference type="SUPFAM" id="SSF50249">
    <property type="entry name" value="Nucleic acid-binding proteins"/>
    <property type="match status" value="1"/>
</dbReference>
<accession>A0A0H4TAP2</accession>
<dbReference type="GO" id="GO:0022627">
    <property type="term" value="C:cytosolic small ribosomal subunit"/>
    <property type="evidence" value="ECO:0007669"/>
    <property type="project" value="UniProtKB-UniRule"/>
</dbReference>
<gene>
    <name evidence="6" type="primary">rpsQ</name>
</gene>
<dbReference type="HAMAP" id="MF_01345_B">
    <property type="entry name" value="Ribosomal_uS17_B"/>
    <property type="match status" value="1"/>
</dbReference>
<dbReference type="CDD" id="cd00364">
    <property type="entry name" value="Ribosomal_uS17"/>
    <property type="match status" value="1"/>
</dbReference>
<dbReference type="GO" id="GO:0003735">
    <property type="term" value="F:structural constituent of ribosome"/>
    <property type="evidence" value="ECO:0007669"/>
    <property type="project" value="UniProtKB-UniRule"/>
</dbReference>
<name>A0A0H4TAP2_9BACT</name>
<dbReference type="EMBL" id="KT007024">
    <property type="protein sequence ID" value="AKQ03880.1"/>
    <property type="molecule type" value="Genomic_DNA"/>
</dbReference>
<keyword evidence="3 6" id="KW-0694">RNA-binding</keyword>
<dbReference type="Gene3D" id="2.40.50.140">
    <property type="entry name" value="Nucleic acid-binding proteins"/>
    <property type="match status" value="1"/>
</dbReference>